<dbReference type="GeneID" id="81591744"/>
<evidence type="ECO:0000256" key="1">
    <source>
        <dbReference type="SAM" id="MobiDB-lite"/>
    </source>
</evidence>
<reference evidence="2" key="1">
    <citation type="journal article" date="2023" name="IMA Fungus">
        <title>Comparative genomic study of the Penicillium genus elucidates a diverse pangenome and 15 lateral gene transfer events.</title>
        <authorList>
            <person name="Petersen C."/>
            <person name="Sorensen T."/>
            <person name="Nielsen M.R."/>
            <person name="Sondergaard T.E."/>
            <person name="Sorensen J.L."/>
            <person name="Fitzpatrick D.A."/>
            <person name="Frisvad J.C."/>
            <person name="Nielsen K.L."/>
        </authorList>
    </citation>
    <scope>NUCLEOTIDE SEQUENCE</scope>
    <source>
        <strain evidence="2">IBT 12815</strain>
    </source>
</reference>
<reference evidence="2" key="2">
    <citation type="submission" date="2023-01" db="EMBL/GenBank/DDBJ databases">
        <authorList>
            <person name="Petersen C."/>
        </authorList>
    </citation>
    <scope>NUCLEOTIDE SEQUENCE</scope>
    <source>
        <strain evidence="2">IBT 12815</strain>
    </source>
</reference>
<evidence type="ECO:0000313" key="2">
    <source>
        <dbReference type="EMBL" id="KAJ5593544.1"/>
    </source>
</evidence>
<dbReference type="RefSeq" id="XP_056750170.1">
    <property type="nucleotide sequence ID" value="XM_056901502.1"/>
</dbReference>
<protein>
    <submittedName>
        <fullName evidence="2">Uncharacterized protein</fullName>
    </submittedName>
</protein>
<comment type="caution">
    <text evidence="2">The sequence shown here is derived from an EMBL/GenBank/DDBJ whole genome shotgun (WGS) entry which is preliminary data.</text>
</comment>
<dbReference type="AlphaFoldDB" id="A0AAD6DW62"/>
<gene>
    <name evidence="2" type="ORF">N7537_010448</name>
</gene>
<organism evidence="2 3">
    <name type="scientific">Penicillium hordei</name>
    <dbReference type="NCBI Taxonomy" id="40994"/>
    <lineage>
        <taxon>Eukaryota</taxon>
        <taxon>Fungi</taxon>
        <taxon>Dikarya</taxon>
        <taxon>Ascomycota</taxon>
        <taxon>Pezizomycotina</taxon>
        <taxon>Eurotiomycetes</taxon>
        <taxon>Eurotiomycetidae</taxon>
        <taxon>Eurotiales</taxon>
        <taxon>Aspergillaceae</taxon>
        <taxon>Penicillium</taxon>
    </lineage>
</organism>
<feature type="compositionally biased region" description="Low complexity" evidence="1">
    <location>
        <begin position="57"/>
        <end position="70"/>
    </location>
</feature>
<accession>A0AAD6DW62</accession>
<feature type="compositionally biased region" description="Polar residues" evidence="1">
    <location>
        <begin position="74"/>
        <end position="83"/>
    </location>
</feature>
<feature type="region of interest" description="Disordered" evidence="1">
    <location>
        <begin position="1"/>
        <end position="92"/>
    </location>
</feature>
<name>A0AAD6DW62_9EURO</name>
<dbReference type="EMBL" id="JAQJAE010000005">
    <property type="protein sequence ID" value="KAJ5593544.1"/>
    <property type="molecule type" value="Genomic_DNA"/>
</dbReference>
<dbReference type="Proteomes" id="UP001213799">
    <property type="component" value="Unassembled WGS sequence"/>
</dbReference>
<evidence type="ECO:0000313" key="3">
    <source>
        <dbReference type="Proteomes" id="UP001213799"/>
    </source>
</evidence>
<proteinExistence type="predicted"/>
<keyword evidence="3" id="KW-1185">Reference proteome</keyword>
<dbReference type="SUPFAM" id="SSF140996">
    <property type="entry name" value="Hermes dimerisation domain"/>
    <property type="match status" value="1"/>
</dbReference>
<sequence>MRRTRGLPRRDYNALHNGLVSSPSEQSKESACGTGRRYSPKPSPSMNTEDTPRTKQSYSLPSSSPSPLDLAFSESKSNTSSPQPHKRRKTKSYSMSTLGPYIWIALGDGKRFGALWFNFEFTKHRIKSRADSIFLPAVGGSLDRFLKSPRKKASVKEMLVRWVIQTRQPFTVVEHPAFKALIEAIGAPLPIKSAGTVFNRIKEKFHLSRAYVKEELTGSSRTLALSLNITPNFEKRDEYLEFTEINGPHSRENLA</sequence>